<evidence type="ECO:0008006" key="5">
    <source>
        <dbReference type="Google" id="ProtNLM"/>
    </source>
</evidence>
<dbReference type="AlphaFoldDB" id="A0A8H4UN70"/>
<evidence type="ECO:0000256" key="2">
    <source>
        <dbReference type="SAM" id="SignalP"/>
    </source>
</evidence>
<dbReference type="EMBL" id="JABEYC010000243">
    <property type="protein sequence ID" value="KAF4980275.1"/>
    <property type="molecule type" value="Genomic_DNA"/>
</dbReference>
<proteinExistence type="predicted"/>
<keyword evidence="4" id="KW-1185">Reference proteome</keyword>
<organism evidence="3 4">
    <name type="scientific">Fusarium zealandicum</name>
    <dbReference type="NCBI Taxonomy" id="1053134"/>
    <lineage>
        <taxon>Eukaryota</taxon>
        <taxon>Fungi</taxon>
        <taxon>Dikarya</taxon>
        <taxon>Ascomycota</taxon>
        <taxon>Pezizomycotina</taxon>
        <taxon>Sordariomycetes</taxon>
        <taxon>Hypocreomycetidae</taxon>
        <taxon>Hypocreales</taxon>
        <taxon>Nectriaceae</taxon>
        <taxon>Fusarium</taxon>
        <taxon>Fusarium staphyleae species complex</taxon>
    </lineage>
</organism>
<feature type="signal peptide" evidence="2">
    <location>
        <begin position="1"/>
        <end position="17"/>
    </location>
</feature>
<keyword evidence="2" id="KW-0732">Signal</keyword>
<feature type="compositionally biased region" description="Basic and acidic residues" evidence="1">
    <location>
        <begin position="116"/>
        <end position="125"/>
    </location>
</feature>
<feature type="region of interest" description="Disordered" evidence="1">
    <location>
        <begin position="100"/>
        <end position="144"/>
    </location>
</feature>
<evidence type="ECO:0000256" key="1">
    <source>
        <dbReference type="SAM" id="MobiDB-lite"/>
    </source>
</evidence>
<comment type="caution">
    <text evidence="3">The sequence shown here is derived from an EMBL/GenBank/DDBJ whole genome shotgun (WGS) entry which is preliminary data.</text>
</comment>
<evidence type="ECO:0000313" key="3">
    <source>
        <dbReference type="EMBL" id="KAF4980275.1"/>
    </source>
</evidence>
<sequence length="144" mass="16017">MSVLRVIWFLTEMAASAAPRRAASSAYGMWRWPIALPALRHQQTTPTAAKRKIHWDSAHDPTSSVSAPQRLIEGLNWWVKPTWPKHGAPEPITAGVTVVEGREKRRDPADGVTLAQRRDTTDKTNHTAWNKLGRGQQVTSPAIP</sequence>
<reference evidence="3" key="2">
    <citation type="submission" date="2020-05" db="EMBL/GenBank/DDBJ databases">
        <authorList>
            <person name="Kim H.-S."/>
            <person name="Proctor R.H."/>
            <person name="Brown D.W."/>
        </authorList>
    </citation>
    <scope>NUCLEOTIDE SEQUENCE</scope>
    <source>
        <strain evidence="3">NRRL 22465</strain>
    </source>
</reference>
<feature type="compositionally biased region" description="Basic and acidic residues" evidence="1">
    <location>
        <begin position="100"/>
        <end position="109"/>
    </location>
</feature>
<dbReference type="Proteomes" id="UP000635477">
    <property type="component" value="Unassembled WGS sequence"/>
</dbReference>
<feature type="chain" id="PRO_5035003118" description="Secreted protein" evidence="2">
    <location>
        <begin position="18"/>
        <end position="144"/>
    </location>
</feature>
<name>A0A8H4UN70_9HYPO</name>
<gene>
    <name evidence="3" type="ORF">FZEAL_3687</name>
</gene>
<accession>A0A8H4UN70</accession>
<evidence type="ECO:0000313" key="4">
    <source>
        <dbReference type="Proteomes" id="UP000635477"/>
    </source>
</evidence>
<protein>
    <recommendedName>
        <fullName evidence="5">Secreted protein</fullName>
    </recommendedName>
</protein>
<reference evidence="3" key="1">
    <citation type="journal article" date="2020" name="BMC Genomics">
        <title>Correction to: Identification and distribution of gene clusters required for synthesis of sphingolipid metabolism inhibitors in diverse species of the filamentous fungus Fusarium.</title>
        <authorList>
            <person name="Kim H.S."/>
            <person name="Lohmar J.M."/>
            <person name="Busman M."/>
            <person name="Brown D.W."/>
            <person name="Naumann T.A."/>
            <person name="Divon H.H."/>
            <person name="Lysoe E."/>
            <person name="Uhlig S."/>
            <person name="Proctor R.H."/>
        </authorList>
    </citation>
    <scope>NUCLEOTIDE SEQUENCE</scope>
    <source>
        <strain evidence="3">NRRL 22465</strain>
    </source>
</reference>